<dbReference type="EMBL" id="LUWI01000010">
    <property type="protein sequence ID" value="KZU06947.1"/>
    <property type="molecule type" value="Genomic_DNA"/>
</dbReference>
<evidence type="ECO:0000313" key="3">
    <source>
        <dbReference type="EMBL" id="KZV04110.1"/>
    </source>
</evidence>
<dbReference type="Proteomes" id="UP000076882">
    <property type="component" value="Unassembled WGS sequence"/>
</dbReference>
<reference evidence="4 5" key="1">
    <citation type="submission" date="2016-03" db="EMBL/GenBank/DDBJ databases">
        <title>Comparative genomics of 54 Lactobacillus plantarum strains reveals genomic uncoupling from niche constraints.</title>
        <authorList>
            <person name="Martino M.E."/>
        </authorList>
    </citation>
    <scope>NUCLEOTIDE SEQUENCE [LARGE SCALE GENOMIC DNA]</scope>
    <source>
        <strain evidence="2 5">19.1</strain>
        <strain evidence="3 4">NAB2</strain>
        <strain evidence="1 6">Nizo2260</strain>
    </source>
</reference>
<gene>
    <name evidence="2" type="ORF">Lp19_3120</name>
    <name evidence="3" type="ORF">NAB2_1037</name>
    <name evidence="1" type="ORF">Nizo2260_0488</name>
</gene>
<proteinExistence type="predicted"/>
<comment type="caution">
    <text evidence="2">The sequence shown here is derived from an EMBL/GenBank/DDBJ whole genome shotgun (WGS) entry which is preliminary data.</text>
</comment>
<accession>A0A162GC24</accession>
<dbReference type="EMBL" id="LUXM01000040">
    <property type="protein sequence ID" value="KZU91834.1"/>
    <property type="molecule type" value="Genomic_DNA"/>
</dbReference>
<dbReference type="PATRIC" id="fig|1590.143.peg.2828"/>
<evidence type="ECO:0000313" key="5">
    <source>
        <dbReference type="Proteomes" id="UP000076882"/>
    </source>
</evidence>
<sequence length="39" mass="4101">MNATTKLALLVAIIFLSSPAAREVRGVLVHVGNGYALPH</sequence>
<dbReference type="Proteomes" id="UP000076872">
    <property type="component" value="Unassembled WGS sequence"/>
</dbReference>
<dbReference type="EMBL" id="LUXO01000022">
    <property type="protein sequence ID" value="KZV04110.1"/>
    <property type="molecule type" value="Genomic_DNA"/>
</dbReference>
<evidence type="ECO:0000313" key="4">
    <source>
        <dbReference type="Proteomes" id="UP000076872"/>
    </source>
</evidence>
<evidence type="ECO:0000313" key="6">
    <source>
        <dbReference type="Proteomes" id="UP000076989"/>
    </source>
</evidence>
<evidence type="ECO:0000313" key="2">
    <source>
        <dbReference type="EMBL" id="KZU91834.1"/>
    </source>
</evidence>
<protein>
    <submittedName>
        <fullName evidence="2">Uncharacterized protein</fullName>
    </submittedName>
</protein>
<name>A0A162GC24_LACPN</name>
<organism evidence="2 5">
    <name type="scientific">Lactiplantibacillus plantarum</name>
    <name type="common">Lactobacillus plantarum</name>
    <dbReference type="NCBI Taxonomy" id="1590"/>
    <lineage>
        <taxon>Bacteria</taxon>
        <taxon>Bacillati</taxon>
        <taxon>Bacillota</taxon>
        <taxon>Bacilli</taxon>
        <taxon>Lactobacillales</taxon>
        <taxon>Lactobacillaceae</taxon>
        <taxon>Lactiplantibacillus</taxon>
    </lineage>
</organism>
<dbReference type="AlphaFoldDB" id="A0A162GC24"/>
<evidence type="ECO:0000313" key="1">
    <source>
        <dbReference type="EMBL" id="KZU06947.1"/>
    </source>
</evidence>
<dbReference type="Proteomes" id="UP000076989">
    <property type="component" value="Unassembled WGS sequence"/>
</dbReference>